<dbReference type="AlphaFoldDB" id="A0A094Q1P9"/>
<feature type="domain" description="DUF6504" evidence="1">
    <location>
        <begin position="24"/>
        <end position="98"/>
    </location>
</feature>
<name>A0A094Q1P9_9ZZZZ</name>
<comment type="caution">
    <text evidence="2">The sequence shown here is derived from an EMBL/GenBank/DDBJ whole genome shotgun (WGS) entry which is preliminary data.</text>
</comment>
<dbReference type="EMBL" id="JNSK01000045">
    <property type="protein sequence ID" value="KGA17312.1"/>
    <property type="molecule type" value="Genomic_DNA"/>
</dbReference>
<organism evidence="2">
    <name type="scientific">freshwater metagenome</name>
    <dbReference type="NCBI Taxonomy" id="449393"/>
    <lineage>
        <taxon>unclassified sequences</taxon>
        <taxon>metagenomes</taxon>
        <taxon>ecological metagenomes</taxon>
    </lineage>
</organism>
<dbReference type="Pfam" id="PF20114">
    <property type="entry name" value="DUF6504"/>
    <property type="match status" value="1"/>
</dbReference>
<evidence type="ECO:0000313" key="2">
    <source>
        <dbReference type="EMBL" id="KGA17312.1"/>
    </source>
</evidence>
<sequence>MSVPEIRPSHASHEVIADGVGALATPIEFTFKGRRFRIHSVLSRWCEAGGWWNRVSDGIYRPDDGARALWTVEAAPIGAVTTFEIERDEATGQWLIRSV</sequence>
<accession>A0A094Q1P9</accession>
<evidence type="ECO:0000259" key="1">
    <source>
        <dbReference type="Pfam" id="PF20114"/>
    </source>
</evidence>
<proteinExistence type="predicted"/>
<reference evidence="2" key="1">
    <citation type="submission" date="2014-05" db="EMBL/GenBank/DDBJ databases">
        <title>Key roles for freshwater Actinobacteria revealed by deep metagenomic sequencing.</title>
        <authorList>
            <person name="Ghai R."/>
            <person name="Mizuno C.M."/>
            <person name="Picazo A."/>
            <person name="Camacho A."/>
            <person name="Rodriguez-Valera F."/>
        </authorList>
    </citation>
    <scope>NUCLEOTIDE SEQUENCE</scope>
</reference>
<protein>
    <recommendedName>
        <fullName evidence="1">DUF6504 domain-containing protein</fullName>
    </recommendedName>
</protein>
<gene>
    <name evidence="2" type="ORF">GM50_11955</name>
</gene>
<dbReference type="InterPro" id="IPR045443">
    <property type="entry name" value="DUF6504"/>
</dbReference>